<organism evidence="1">
    <name type="scientific">Gulosibacter sediminis</name>
    <dbReference type="NCBI Taxonomy" id="1729695"/>
    <lineage>
        <taxon>Bacteria</taxon>
        <taxon>Bacillati</taxon>
        <taxon>Actinomycetota</taxon>
        <taxon>Actinomycetes</taxon>
        <taxon>Micrococcales</taxon>
        <taxon>Microbacteriaceae</taxon>
        <taxon>Gulosibacter</taxon>
    </lineage>
</organism>
<dbReference type="EMBL" id="CP097160">
    <property type="protein sequence ID" value="UQN16152.1"/>
    <property type="molecule type" value="Genomic_DNA"/>
</dbReference>
<protein>
    <submittedName>
        <fullName evidence="1">Uncharacterized protein</fullName>
    </submittedName>
</protein>
<name>A0ABY4N1J0_9MICO</name>
<reference evidence="1" key="1">
    <citation type="submission" date="2022-05" db="EMBL/GenBank/DDBJ databases">
        <title>Complete genome sequence of toluene-degrading Gulosibacter sediminis strain ACHW.36C.</title>
        <authorList>
            <person name="Wai A.C."/>
            <person name="Lai G.K."/>
            <person name="Griffin S.D."/>
            <person name="Leung F.C."/>
        </authorList>
    </citation>
    <scope>NUCLEOTIDE SEQUENCE [LARGE SCALE GENOMIC DNA]</scope>
    <source>
        <strain evidence="1">ACHW.36C</strain>
    </source>
</reference>
<evidence type="ECO:0000313" key="1">
    <source>
        <dbReference type="EMBL" id="UQN16152.1"/>
    </source>
</evidence>
<gene>
    <name evidence="1" type="ORF">M3M28_02205</name>
</gene>
<sequence>MTPLGEVTDSMLKVLTGVAERRLVGLLSAGAEAVERNREVVHANA</sequence>
<accession>A0ABY4N1J0</accession>
<proteinExistence type="predicted"/>